<feature type="compositionally biased region" description="Basic and acidic residues" evidence="1">
    <location>
        <begin position="664"/>
        <end position="688"/>
    </location>
</feature>
<evidence type="ECO:0000313" key="2">
    <source>
        <dbReference type="EMBL" id="KAL1841502.1"/>
    </source>
</evidence>
<feature type="compositionally biased region" description="Polar residues" evidence="1">
    <location>
        <begin position="1"/>
        <end position="14"/>
    </location>
</feature>
<reference evidence="2 3" key="1">
    <citation type="journal article" date="2024" name="Commun. Biol.">
        <title>Comparative genomic analysis of thermophilic fungi reveals convergent evolutionary adaptations and gene losses.</title>
        <authorList>
            <person name="Steindorff A.S."/>
            <person name="Aguilar-Pontes M.V."/>
            <person name="Robinson A.J."/>
            <person name="Andreopoulos B."/>
            <person name="LaButti K."/>
            <person name="Kuo A."/>
            <person name="Mondo S."/>
            <person name="Riley R."/>
            <person name="Otillar R."/>
            <person name="Haridas S."/>
            <person name="Lipzen A."/>
            <person name="Grimwood J."/>
            <person name="Schmutz J."/>
            <person name="Clum A."/>
            <person name="Reid I.D."/>
            <person name="Moisan M.C."/>
            <person name="Butler G."/>
            <person name="Nguyen T.T.M."/>
            <person name="Dewar K."/>
            <person name="Conant G."/>
            <person name="Drula E."/>
            <person name="Henrissat B."/>
            <person name="Hansel C."/>
            <person name="Singer S."/>
            <person name="Hutchinson M.I."/>
            <person name="de Vries R.P."/>
            <person name="Natvig D.O."/>
            <person name="Powell A.J."/>
            <person name="Tsang A."/>
            <person name="Grigoriev I.V."/>
        </authorList>
    </citation>
    <scope>NUCLEOTIDE SEQUENCE [LARGE SCALE GENOMIC DNA]</scope>
    <source>
        <strain evidence="2 3">CBS 620.91</strain>
    </source>
</reference>
<feature type="compositionally biased region" description="Low complexity" evidence="1">
    <location>
        <begin position="544"/>
        <end position="555"/>
    </location>
</feature>
<proteinExistence type="predicted"/>
<gene>
    <name evidence="2" type="ORF">VTJ49DRAFT_6993</name>
</gene>
<feature type="region of interest" description="Disordered" evidence="1">
    <location>
        <begin position="1"/>
        <end position="26"/>
    </location>
</feature>
<dbReference type="EMBL" id="JAZGSY010000073">
    <property type="protein sequence ID" value="KAL1841502.1"/>
    <property type="molecule type" value="Genomic_DNA"/>
</dbReference>
<name>A0ABR3VIV4_HUMIN</name>
<protein>
    <submittedName>
        <fullName evidence="2">Uncharacterized protein</fullName>
    </submittedName>
</protein>
<feature type="compositionally biased region" description="Low complexity" evidence="1">
    <location>
        <begin position="606"/>
        <end position="625"/>
    </location>
</feature>
<feature type="compositionally biased region" description="Low complexity" evidence="1">
    <location>
        <begin position="478"/>
        <end position="513"/>
    </location>
</feature>
<dbReference type="Proteomes" id="UP001583172">
    <property type="component" value="Unassembled WGS sequence"/>
</dbReference>
<feature type="region of interest" description="Disordered" evidence="1">
    <location>
        <begin position="196"/>
        <end position="234"/>
    </location>
</feature>
<accession>A0ABR3VIV4</accession>
<feature type="region of interest" description="Disordered" evidence="1">
    <location>
        <begin position="471"/>
        <end position="566"/>
    </location>
</feature>
<feature type="region of interest" description="Disordered" evidence="1">
    <location>
        <begin position="603"/>
        <end position="688"/>
    </location>
</feature>
<sequence length="688" mass="75755">MADMQENTATPSTSRAHETNNNSTNSSNSLVLAALQAPPLETLASDTHRTHRTWTPSYGCVQRCDLCNERARGVLQACTECSRRLCQKCVEKRIWWEDRRHYIDPAACDWVIRKRPRAQKPQNDPAAEDAAPPRRRRKLERSQAPAAEHGSDSSSRGQASPPHPSAPRRGQTSDNSAPADSHMDGARRVAAGALLRMRERPVQGETVGSSLGVEGDAPAAGHVPSPRGEEGDREGLISEVYSWIYGDRPRLDPRRPRTQIPDLPLQGHSAGNTHPREYGEGPYGAEGGPSTSHGPQGSAYAAHSPPRPDVSEIRPVFSTDNPTTSLRTDIFRPDAQISQTAGHDSAIQPAGAEAHAVPPRSVQAYSYNHGYNTFPPVHVRNEHELDFQTLSDMRRAWNMNPTLLRMRLQEAREQYSGSSAAAALHALGLLWDVFETRRANLGGALPVGLNLETVRWFMHERDVYAGLAGRGVGHHGQQHGSQLAPPHHGYYHPPAYNPHYQQPYHYPQVQPAYQFPPEHRHNHGYSLSGSSGQRHPLPSRPLSQQAREAQQAQQPHRPEHKKPDEPVRDKSMAMMKEKQPQHDQDPDSPRHLQRLRLPFHGTPSKAVATASDPTASTAFSTAARTPRPVLPAQPVTPGTSAAAVEEEEGGSDEPPVIVISDDSDGVKEDEKGNDEENKEDKMDGVTYP</sequence>
<feature type="region of interest" description="Disordered" evidence="1">
    <location>
        <begin position="114"/>
        <end position="184"/>
    </location>
</feature>
<evidence type="ECO:0000256" key="1">
    <source>
        <dbReference type="SAM" id="MobiDB-lite"/>
    </source>
</evidence>
<feature type="compositionally biased region" description="Polar residues" evidence="1">
    <location>
        <begin position="318"/>
        <end position="327"/>
    </location>
</feature>
<feature type="region of interest" description="Disordered" evidence="1">
    <location>
        <begin position="247"/>
        <end position="327"/>
    </location>
</feature>
<comment type="caution">
    <text evidence="2">The sequence shown here is derived from an EMBL/GenBank/DDBJ whole genome shotgun (WGS) entry which is preliminary data.</text>
</comment>
<evidence type="ECO:0000313" key="3">
    <source>
        <dbReference type="Proteomes" id="UP001583172"/>
    </source>
</evidence>
<keyword evidence="3" id="KW-1185">Reference proteome</keyword>
<organism evidence="2 3">
    <name type="scientific">Humicola insolens</name>
    <name type="common">Soft-rot fungus</name>
    <dbReference type="NCBI Taxonomy" id="85995"/>
    <lineage>
        <taxon>Eukaryota</taxon>
        <taxon>Fungi</taxon>
        <taxon>Dikarya</taxon>
        <taxon>Ascomycota</taxon>
        <taxon>Pezizomycotina</taxon>
        <taxon>Sordariomycetes</taxon>
        <taxon>Sordariomycetidae</taxon>
        <taxon>Sordariales</taxon>
        <taxon>Chaetomiaceae</taxon>
        <taxon>Mycothermus</taxon>
    </lineage>
</organism>